<dbReference type="Pfam" id="PF00431">
    <property type="entry name" value="CUB"/>
    <property type="match status" value="2"/>
</dbReference>
<dbReference type="Gene3D" id="2.60.120.290">
    <property type="entry name" value="Spermadhesin, CUB domain"/>
    <property type="match status" value="2"/>
</dbReference>
<feature type="domain" description="CUB" evidence="4">
    <location>
        <begin position="210"/>
        <end position="318"/>
    </location>
</feature>
<feature type="domain" description="CUB" evidence="4">
    <location>
        <begin position="95"/>
        <end position="203"/>
    </location>
</feature>
<evidence type="ECO:0000256" key="1">
    <source>
        <dbReference type="ARBA" id="ARBA00023157"/>
    </source>
</evidence>
<feature type="compositionally biased region" description="Polar residues" evidence="3">
    <location>
        <begin position="333"/>
        <end position="366"/>
    </location>
</feature>
<evidence type="ECO:0000256" key="2">
    <source>
        <dbReference type="PROSITE-ProRule" id="PRU00059"/>
    </source>
</evidence>
<dbReference type="PANTHER" id="PTHR24255:SF31">
    <property type="entry name" value="CUBILIN-LIKE PROTEIN"/>
    <property type="match status" value="1"/>
</dbReference>
<dbReference type="InterPro" id="IPR000859">
    <property type="entry name" value="CUB_dom"/>
</dbReference>
<keyword evidence="5" id="KW-1185">Reference proteome</keyword>
<dbReference type="RefSeq" id="XP_022252377.1">
    <property type="nucleotide sequence ID" value="XM_022396669.1"/>
</dbReference>
<dbReference type="CDD" id="cd00041">
    <property type="entry name" value="CUB"/>
    <property type="match status" value="2"/>
</dbReference>
<dbReference type="SUPFAM" id="SSF49854">
    <property type="entry name" value="Spermadhesin, CUB domain"/>
    <property type="match status" value="2"/>
</dbReference>
<gene>
    <name evidence="6" type="primary">LOC111087997</name>
</gene>
<accession>A0ABM1T921</accession>
<proteinExistence type="predicted"/>
<organism evidence="5 6">
    <name type="scientific">Limulus polyphemus</name>
    <name type="common">Atlantic horseshoe crab</name>
    <dbReference type="NCBI Taxonomy" id="6850"/>
    <lineage>
        <taxon>Eukaryota</taxon>
        <taxon>Metazoa</taxon>
        <taxon>Ecdysozoa</taxon>
        <taxon>Arthropoda</taxon>
        <taxon>Chelicerata</taxon>
        <taxon>Merostomata</taxon>
        <taxon>Xiphosura</taxon>
        <taxon>Limulidae</taxon>
        <taxon>Limulus</taxon>
    </lineage>
</organism>
<dbReference type="PROSITE" id="PS51257">
    <property type="entry name" value="PROKAR_LIPOPROTEIN"/>
    <property type="match status" value="1"/>
</dbReference>
<keyword evidence="1" id="KW-1015">Disulfide bond</keyword>
<protein>
    <submittedName>
        <fullName evidence="6">CUB domain-containing protein 2-like isoform X1</fullName>
    </submittedName>
</protein>
<evidence type="ECO:0000313" key="5">
    <source>
        <dbReference type="Proteomes" id="UP000694941"/>
    </source>
</evidence>
<evidence type="ECO:0000313" key="6">
    <source>
        <dbReference type="RefSeq" id="XP_022252377.1"/>
    </source>
</evidence>
<dbReference type="Proteomes" id="UP000694941">
    <property type="component" value="Unplaced"/>
</dbReference>
<reference evidence="6" key="1">
    <citation type="submission" date="2025-08" db="UniProtKB">
        <authorList>
            <consortium name="RefSeq"/>
        </authorList>
    </citation>
    <scope>IDENTIFICATION</scope>
    <source>
        <tissue evidence="6">Muscle</tissue>
    </source>
</reference>
<evidence type="ECO:0000256" key="3">
    <source>
        <dbReference type="SAM" id="MobiDB-lite"/>
    </source>
</evidence>
<dbReference type="PANTHER" id="PTHR24255">
    <property type="entry name" value="COMPLEMENT COMPONENT 1, S SUBCOMPONENT-RELATED"/>
    <property type="match status" value="1"/>
</dbReference>
<feature type="region of interest" description="Disordered" evidence="3">
    <location>
        <begin position="329"/>
        <end position="366"/>
    </location>
</feature>
<dbReference type="SMART" id="SM00042">
    <property type="entry name" value="CUB"/>
    <property type="match status" value="2"/>
</dbReference>
<name>A0ABM1T921_LIMPO</name>
<dbReference type="GeneID" id="111087997"/>
<sequence length="366" mass="41451">MFKQVFWFVVLSLTWSYGCLYYINVTEGLAMNGDADNGSDPVLIPVFDIHDPDLNISSPLVEPVNNTSVMSDLYSQAVDQVTTSIYPEESLISECQVSTKNELTVIKSPSFPNNYRSNMDCQYTVFRNSSRWCSVTFLFNVLDLEVSVGCSKDYIDLVGEKLCGYNPSGVTRIIQFQDSKIVMKFHSDEERSGLGFLLTAVQEECPPPSCDKKLTDSNFKLSSPNFPSNYENRRICDYVIVKKSTHVCKLRLQVTLFDVEYDDRCEADFFELDGEKFCGIMSEGQIVEMNFPNNEMSGRFRSDYATSRAGFLFDVTQVECPSEQLVTDESYVKPNNNSVEAREMTPQNTKTTQDTKHGTYSTANEN</sequence>
<dbReference type="PROSITE" id="PS01180">
    <property type="entry name" value="CUB"/>
    <property type="match status" value="2"/>
</dbReference>
<comment type="caution">
    <text evidence="2">Lacks conserved residue(s) required for the propagation of feature annotation.</text>
</comment>
<dbReference type="InterPro" id="IPR035914">
    <property type="entry name" value="Sperma_CUB_dom_sf"/>
</dbReference>
<evidence type="ECO:0000259" key="4">
    <source>
        <dbReference type="PROSITE" id="PS01180"/>
    </source>
</evidence>